<dbReference type="PROSITE" id="PS51170">
    <property type="entry name" value="CW"/>
    <property type="match status" value="2"/>
</dbReference>
<sequence length="450" mass="50354">MKKHLKLMAVLSAAGVIAAAAPELGILSNATTAYAKANGWVEENGSWKFYEEGDYAATDSWKKYGEDWYYLDEDGEIAKAKEIDEYYVDDSGKRVTNQWTSVKNDNYWDSPDAPEVFWHYYGKDGKAIVSKWQKINDQWHYFDEQGQMLTGKVEIEGSTFYLGDENDGAKKTGWFELDSVSDDSEKPLSWYYFDKDGVMIKDMVDKKISGSYYTFVNGEMQTGWYKLPVKATSSEAAENTTDNAASAAGYQYYDPDNGTRVDGWREIEGITGVSVENETNWFFFKDGAPNFAKKGIALFNVSSQKYGFNTKGEMQTGLKVVTLENGTIANFHFSSNGTMDTGKQTIYNENLDENEIWYFTTSGSNKGQGYTGILDNTVYEYGLRKEASTDLRVAPVSLNSVNYLVNASGVLQTASSTSKSVIKPELGAGFRDYKDANDKIFVVNTNGIIQ</sequence>
<dbReference type="InterPro" id="IPR018337">
    <property type="entry name" value="Cell_wall/Cho-bd_repeat"/>
</dbReference>
<feature type="repeat" description="Cell wall-binding" evidence="2">
    <location>
        <begin position="171"/>
        <end position="199"/>
    </location>
</feature>
<evidence type="ECO:0000256" key="2">
    <source>
        <dbReference type="PROSITE-ProRule" id="PRU00591"/>
    </source>
</evidence>
<keyword evidence="5" id="KW-1185">Reference proteome</keyword>
<dbReference type="AlphaFoldDB" id="A0A419TBJ5"/>
<comment type="caution">
    <text evidence="4">The sequence shown here is derived from an EMBL/GenBank/DDBJ whole genome shotgun (WGS) entry which is preliminary data.</text>
</comment>
<dbReference type="Pfam" id="PF01473">
    <property type="entry name" value="Choline_bind_1"/>
    <property type="match status" value="2"/>
</dbReference>
<gene>
    <name evidence="4" type="ORF">BET01_00200</name>
</gene>
<feature type="signal peptide" evidence="3">
    <location>
        <begin position="1"/>
        <end position="20"/>
    </location>
</feature>
<protein>
    <submittedName>
        <fullName evidence="4">Cell wall-binding protein</fullName>
    </submittedName>
</protein>
<reference evidence="4 5" key="1">
    <citation type="submission" date="2016-08" db="EMBL/GenBank/DDBJ databases">
        <title>A new outlook on sporulation: Clostridium algidixylanolyticum.</title>
        <authorList>
            <person name="Poppleton D.I."/>
            <person name="Gribaldo S."/>
        </authorList>
    </citation>
    <scope>NUCLEOTIDE SEQUENCE [LARGE SCALE GENOMIC DNA]</scope>
    <source>
        <strain evidence="4 5">SPL73</strain>
    </source>
</reference>
<feature type="chain" id="PRO_5038939334" evidence="3">
    <location>
        <begin position="21"/>
        <end position="450"/>
    </location>
</feature>
<proteinExistence type="predicted"/>
<evidence type="ECO:0000256" key="1">
    <source>
        <dbReference type="ARBA" id="ARBA00022737"/>
    </source>
</evidence>
<keyword evidence="3" id="KW-0732">Signal</keyword>
<organism evidence="4 5">
    <name type="scientific">Lacrimispora algidixylanolytica</name>
    <dbReference type="NCBI Taxonomy" id="94868"/>
    <lineage>
        <taxon>Bacteria</taxon>
        <taxon>Bacillati</taxon>
        <taxon>Bacillota</taxon>
        <taxon>Clostridia</taxon>
        <taxon>Lachnospirales</taxon>
        <taxon>Lachnospiraceae</taxon>
        <taxon>Lacrimispora</taxon>
    </lineage>
</organism>
<dbReference type="Pfam" id="PF19127">
    <property type="entry name" value="Choline_bind_3"/>
    <property type="match status" value="1"/>
</dbReference>
<dbReference type="Gene3D" id="2.10.270.10">
    <property type="entry name" value="Cholin Binding"/>
    <property type="match status" value="3"/>
</dbReference>
<accession>A0A419TBJ5</accession>
<name>A0A419TBJ5_9FIRM</name>
<dbReference type="OrthoDB" id="177750at2"/>
<dbReference type="EMBL" id="MCIA01000001">
    <property type="protein sequence ID" value="RKD34822.1"/>
    <property type="molecule type" value="Genomic_DNA"/>
</dbReference>
<dbReference type="RefSeq" id="WP_120194753.1">
    <property type="nucleotide sequence ID" value="NZ_MCIA01000001.1"/>
</dbReference>
<dbReference type="Proteomes" id="UP000284277">
    <property type="component" value="Unassembled WGS sequence"/>
</dbReference>
<dbReference type="Gene3D" id="2.10.270.20">
    <property type="match status" value="1"/>
</dbReference>
<evidence type="ECO:0000313" key="4">
    <source>
        <dbReference type="EMBL" id="RKD34822.1"/>
    </source>
</evidence>
<keyword evidence="1" id="KW-0677">Repeat</keyword>
<evidence type="ECO:0000256" key="3">
    <source>
        <dbReference type="SAM" id="SignalP"/>
    </source>
</evidence>
<dbReference type="SUPFAM" id="SSF69360">
    <property type="entry name" value="Cell wall binding repeat"/>
    <property type="match status" value="1"/>
</dbReference>
<feature type="repeat" description="Cell wall-binding" evidence="2">
    <location>
        <begin position="129"/>
        <end position="148"/>
    </location>
</feature>
<evidence type="ECO:0000313" key="5">
    <source>
        <dbReference type="Proteomes" id="UP000284277"/>
    </source>
</evidence>